<dbReference type="PROSITE" id="PS50198">
    <property type="entry name" value="PPIC_PPIASE_2"/>
    <property type="match status" value="1"/>
</dbReference>
<dbReference type="SUPFAM" id="SSF54534">
    <property type="entry name" value="FKBP-like"/>
    <property type="match status" value="1"/>
</dbReference>
<dbReference type="Proteomes" id="UP000473699">
    <property type="component" value="Unassembled WGS sequence"/>
</dbReference>
<organism evidence="9 10">
    <name type="scientific">Pyramidobacter porci</name>
    <dbReference type="NCBI Taxonomy" id="2605789"/>
    <lineage>
        <taxon>Bacteria</taxon>
        <taxon>Thermotogati</taxon>
        <taxon>Synergistota</taxon>
        <taxon>Synergistia</taxon>
        <taxon>Synergistales</taxon>
        <taxon>Dethiosulfovibrionaceae</taxon>
        <taxon>Pyramidobacter</taxon>
    </lineage>
</organism>
<evidence type="ECO:0000256" key="6">
    <source>
        <dbReference type="PROSITE-ProRule" id="PRU00278"/>
    </source>
</evidence>
<dbReference type="SUPFAM" id="SSF109998">
    <property type="entry name" value="Triger factor/SurA peptide-binding domain-like"/>
    <property type="match status" value="1"/>
</dbReference>
<dbReference type="PROSITE" id="PS01096">
    <property type="entry name" value="PPIC_PPIASE_1"/>
    <property type="match status" value="1"/>
</dbReference>
<dbReference type="Gene3D" id="3.10.50.40">
    <property type="match status" value="1"/>
</dbReference>
<dbReference type="AlphaFoldDB" id="A0A6L5YBK6"/>
<dbReference type="EMBL" id="VUNH01000005">
    <property type="protein sequence ID" value="MST55610.1"/>
    <property type="molecule type" value="Genomic_DNA"/>
</dbReference>
<dbReference type="InterPro" id="IPR023058">
    <property type="entry name" value="PPIase_PpiC_CS"/>
</dbReference>
<feature type="domain" description="PpiC" evidence="8">
    <location>
        <begin position="162"/>
        <end position="265"/>
    </location>
</feature>
<keyword evidence="10" id="KW-1185">Reference proteome</keyword>
<feature type="chain" id="PRO_5026990800" description="peptidylprolyl isomerase" evidence="7">
    <location>
        <begin position="43"/>
        <end position="324"/>
    </location>
</feature>
<keyword evidence="3 7" id="KW-0732">Signal</keyword>
<comment type="catalytic activity">
    <reaction evidence="1">
        <text>[protein]-peptidylproline (omega=180) = [protein]-peptidylproline (omega=0)</text>
        <dbReference type="Rhea" id="RHEA:16237"/>
        <dbReference type="Rhea" id="RHEA-COMP:10747"/>
        <dbReference type="Rhea" id="RHEA-COMP:10748"/>
        <dbReference type="ChEBI" id="CHEBI:83833"/>
        <dbReference type="ChEBI" id="CHEBI:83834"/>
        <dbReference type="EC" id="5.2.1.8"/>
    </reaction>
</comment>
<sequence>MLHKHFVRLAHRKRFQGGIFQMKKLFAAAAALSVLLAGSALAADQNADKKVLATVGGETITQADLDQAMSGFDPQQRAAYASPQGQAQLLDNLIDFKVFSRSGREQKLQNTPKYKEAMANLEQRLLFTLATEKILDEAGKTPATDKDAQKYYDEHKEIFQVPAAIRASHILIRADRNMPAKDQKAAQEKAADLIRDIKAGKITFEDAAKNNSADGTRSRGGDLGYFSKGQMVPEFEKAAFALKKGEMTAKPVKTDFGYHIIKATDSRDASIRPFAEVKEDIKADLVRQKQVKAIQDERDALRARYGVKIAAPEAPASADKNPAK</sequence>
<dbReference type="EC" id="5.2.1.8" evidence="2"/>
<keyword evidence="5 6" id="KW-0413">Isomerase</keyword>
<dbReference type="Pfam" id="PF13616">
    <property type="entry name" value="Rotamase_3"/>
    <property type="match status" value="1"/>
</dbReference>
<proteinExistence type="predicted"/>
<evidence type="ECO:0000259" key="8">
    <source>
        <dbReference type="PROSITE" id="PS50198"/>
    </source>
</evidence>
<dbReference type="InterPro" id="IPR050245">
    <property type="entry name" value="PrsA_foldase"/>
</dbReference>
<evidence type="ECO:0000256" key="2">
    <source>
        <dbReference type="ARBA" id="ARBA00013194"/>
    </source>
</evidence>
<name>A0A6L5YBK6_9BACT</name>
<comment type="caution">
    <text evidence="9">The sequence shown here is derived from an EMBL/GenBank/DDBJ whole genome shotgun (WGS) entry which is preliminary data.</text>
</comment>
<dbReference type="InterPro" id="IPR046357">
    <property type="entry name" value="PPIase_dom_sf"/>
</dbReference>
<protein>
    <recommendedName>
        <fullName evidence="2">peptidylprolyl isomerase</fullName>
        <ecNumber evidence="2">5.2.1.8</ecNumber>
    </recommendedName>
</protein>
<evidence type="ECO:0000256" key="3">
    <source>
        <dbReference type="ARBA" id="ARBA00022729"/>
    </source>
</evidence>
<evidence type="ECO:0000313" key="9">
    <source>
        <dbReference type="EMBL" id="MST55610.1"/>
    </source>
</evidence>
<dbReference type="InterPro" id="IPR027304">
    <property type="entry name" value="Trigger_fact/SurA_dom_sf"/>
</dbReference>
<gene>
    <name evidence="9" type="ORF">FYJ74_06125</name>
</gene>
<evidence type="ECO:0000256" key="7">
    <source>
        <dbReference type="SAM" id="SignalP"/>
    </source>
</evidence>
<dbReference type="PANTHER" id="PTHR47245">
    <property type="entry name" value="PEPTIDYLPROLYL ISOMERASE"/>
    <property type="match status" value="1"/>
</dbReference>
<evidence type="ECO:0000256" key="4">
    <source>
        <dbReference type="ARBA" id="ARBA00023110"/>
    </source>
</evidence>
<dbReference type="PANTHER" id="PTHR47245:SF1">
    <property type="entry name" value="FOLDASE PROTEIN PRSA"/>
    <property type="match status" value="1"/>
</dbReference>
<keyword evidence="4 6" id="KW-0697">Rotamase</keyword>
<feature type="signal peptide" evidence="7">
    <location>
        <begin position="1"/>
        <end position="42"/>
    </location>
</feature>
<accession>A0A6L5YBK6</accession>
<dbReference type="GO" id="GO:0003755">
    <property type="term" value="F:peptidyl-prolyl cis-trans isomerase activity"/>
    <property type="evidence" value="ECO:0007669"/>
    <property type="project" value="UniProtKB-KW"/>
</dbReference>
<dbReference type="Gene3D" id="1.10.8.1040">
    <property type="match status" value="1"/>
</dbReference>
<dbReference type="InterPro" id="IPR000297">
    <property type="entry name" value="PPIase_PpiC"/>
</dbReference>
<evidence type="ECO:0000256" key="5">
    <source>
        <dbReference type="ARBA" id="ARBA00023235"/>
    </source>
</evidence>
<reference evidence="9 10" key="1">
    <citation type="submission" date="2019-08" db="EMBL/GenBank/DDBJ databases">
        <title>In-depth cultivation of the pig gut microbiome towards novel bacterial diversity and tailored functional studies.</title>
        <authorList>
            <person name="Wylensek D."/>
            <person name="Hitch T.C.A."/>
            <person name="Clavel T."/>
        </authorList>
    </citation>
    <scope>NUCLEOTIDE SEQUENCE [LARGE SCALE GENOMIC DNA]</scope>
    <source>
        <strain evidence="9 10">SM-530-WT-4B</strain>
    </source>
</reference>
<evidence type="ECO:0000256" key="1">
    <source>
        <dbReference type="ARBA" id="ARBA00000971"/>
    </source>
</evidence>
<evidence type="ECO:0000313" key="10">
    <source>
        <dbReference type="Proteomes" id="UP000473699"/>
    </source>
</evidence>